<keyword evidence="2 6" id="KW-0808">Transferase</keyword>
<dbReference type="EC" id="2.7.4.25" evidence="6"/>
<dbReference type="NCBIfam" id="TIGR02173">
    <property type="entry name" value="cyt_kin_arch"/>
    <property type="match status" value="1"/>
</dbReference>
<keyword evidence="4 6" id="KW-0418">Kinase</keyword>
<comment type="subcellular location">
    <subcellularLocation>
        <location evidence="6">Cytoplasm</location>
    </subcellularLocation>
</comment>
<evidence type="ECO:0000256" key="2">
    <source>
        <dbReference type="ARBA" id="ARBA00022679"/>
    </source>
</evidence>
<gene>
    <name evidence="6" type="primary">cmk</name>
    <name evidence="7" type="ORF">NDI54_09960</name>
</gene>
<dbReference type="EMBL" id="JAMQOM010000003">
    <property type="protein sequence ID" value="MDS0221673.1"/>
    <property type="molecule type" value="Genomic_DNA"/>
</dbReference>
<dbReference type="GO" id="GO:0005524">
    <property type="term" value="F:ATP binding"/>
    <property type="evidence" value="ECO:0007669"/>
    <property type="project" value="UniProtKB-UniRule"/>
</dbReference>
<dbReference type="AlphaFoldDB" id="A0AAE4JGP5"/>
<keyword evidence="1 6" id="KW-0963">Cytoplasm</keyword>
<dbReference type="RefSeq" id="WP_310896308.1">
    <property type="nucleotide sequence ID" value="NZ_JAMQOM010000003.1"/>
</dbReference>
<evidence type="ECO:0000256" key="3">
    <source>
        <dbReference type="ARBA" id="ARBA00022741"/>
    </source>
</evidence>
<evidence type="ECO:0000256" key="1">
    <source>
        <dbReference type="ARBA" id="ARBA00022490"/>
    </source>
</evidence>
<keyword evidence="8" id="KW-1185">Reference proteome</keyword>
<dbReference type="HAMAP" id="MF_00239">
    <property type="entry name" value="Cytidyl_kinase_type2"/>
    <property type="match status" value="1"/>
</dbReference>
<reference evidence="7 8" key="1">
    <citation type="submission" date="2022-06" db="EMBL/GenBank/DDBJ databases">
        <title>Haloarcula sp. a new haloarchaeum isolate from saline soil.</title>
        <authorList>
            <person name="Strakova D."/>
            <person name="Galisteo C."/>
            <person name="Sanchez-Porro C."/>
            <person name="Ventosa A."/>
        </authorList>
    </citation>
    <scope>NUCLEOTIDE SEQUENCE [LARGE SCALE GENOMIC DNA]</scope>
    <source>
        <strain evidence="7 8">S1AR25-5A</strain>
    </source>
</reference>
<evidence type="ECO:0000256" key="4">
    <source>
        <dbReference type="ARBA" id="ARBA00022777"/>
    </source>
</evidence>
<dbReference type="SUPFAM" id="SSF52540">
    <property type="entry name" value="P-loop containing nucleoside triphosphate hydrolases"/>
    <property type="match status" value="1"/>
</dbReference>
<keyword evidence="3 6" id="KW-0547">Nucleotide-binding</keyword>
<dbReference type="Proteomes" id="UP001253439">
    <property type="component" value="Unassembled WGS sequence"/>
</dbReference>
<dbReference type="InterPro" id="IPR027417">
    <property type="entry name" value="P-loop_NTPase"/>
</dbReference>
<dbReference type="Pfam" id="PF13238">
    <property type="entry name" value="AAA_18"/>
    <property type="match status" value="1"/>
</dbReference>
<comment type="caution">
    <text evidence="7">The sequence shown here is derived from an EMBL/GenBank/DDBJ whole genome shotgun (WGS) entry which is preliminary data.</text>
</comment>
<feature type="binding site" evidence="6">
    <location>
        <begin position="21"/>
        <end position="29"/>
    </location>
    <ligand>
        <name>ATP</name>
        <dbReference type="ChEBI" id="CHEBI:30616"/>
    </ligand>
</feature>
<proteinExistence type="inferred from homology"/>
<evidence type="ECO:0000313" key="7">
    <source>
        <dbReference type="EMBL" id="MDS0221673.1"/>
    </source>
</evidence>
<protein>
    <recommendedName>
        <fullName evidence="6">Cytidylate kinase</fullName>
        <shortName evidence="6">CK</shortName>
        <ecNumber evidence="6">2.7.4.25</ecNumber>
    </recommendedName>
    <alternativeName>
        <fullName evidence="6">Cytidine monophosphate kinase</fullName>
        <shortName evidence="6">CMP kinase</shortName>
    </alternativeName>
</protein>
<sequence length="205" mass="23137">MSEKATEIPLIDTNLFITVSGPPGCGATTLCSRLSESMDCPYVSGGDIFREIAENRDMTLTQLGAKAQESDEIDRALDRRLREIAEEWGMANKPFILESRLAGRLAGDRADLRIYLDAPEEVRKKRIENREETSAEMGVREVGEAGRYQSYYEIDVGDLEFYDLHLNTARWSQRGVFELVRTAIEEYDPGVDEGAFETEALEIDQ</sequence>
<dbReference type="Gene3D" id="3.40.50.300">
    <property type="entry name" value="P-loop containing nucleotide triphosphate hydrolases"/>
    <property type="match status" value="1"/>
</dbReference>
<dbReference type="InterPro" id="IPR011892">
    <property type="entry name" value="Cyt_kin_arch"/>
</dbReference>
<comment type="similarity">
    <text evidence="6">Belongs to the cytidylate kinase family. Type 2 subfamily.</text>
</comment>
<comment type="catalytic activity">
    <reaction evidence="6">
        <text>CMP + ATP = CDP + ADP</text>
        <dbReference type="Rhea" id="RHEA:11600"/>
        <dbReference type="ChEBI" id="CHEBI:30616"/>
        <dbReference type="ChEBI" id="CHEBI:58069"/>
        <dbReference type="ChEBI" id="CHEBI:60377"/>
        <dbReference type="ChEBI" id="CHEBI:456216"/>
        <dbReference type="EC" id="2.7.4.25"/>
    </reaction>
</comment>
<dbReference type="GO" id="GO:0006220">
    <property type="term" value="P:pyrimidine nucleotide metabolic process"/>
    <property type="evidence" value="ECO:0007669"/>
    <property type="project" value="UniProtKB-UniRule"/>
</dbReference>
<evidence type="ECO:0000256" key="6">
    <source>
        <dbReference type="HAMAP-Rule" id="MF_00239"/>
    </source>
</evidence>
<dbReference type="GO" id="GO:0016301">
    <property type="term" value="F:kinase activity"/>
    <property type="evidence" value="ECO:0007669"/>
    <property type="project" value="UniProtKB-KW"/>
</dbReference>
<keyword evidence="5 6" id="KW-0067">ATP-binding</keyword>
<accession>A0AAE4JGP5</accession>
<evidence type="ECO:0000256" key="5">
    <source>
        <dbReference type="ARBA" id="ARBA00022840"/>
    </source>
</evidence>
<organism evidence="7 8">
    <name type="scientific">Haloarcula terrestris</name>
    <dbReference type="NCBI Taxonomy" id="2950533"/>
    <lineage>
        <taxon>Archaea</taxon>
        <taxon>Methanobacteriati</taxon>
        <taxon>Methanobacteriota</taxon>
        <taxon>Stenosarchaea group</taxon>
        <taxon>Halobacteria</taxon>
        <taxon>Halobacteriales</taxon>
        <taxon>Haloarculaceae</taxon>
        <taxon>Haloarcula</taxon>
    </lineage>
</organism>
<evidence type="ECO:0000313" key="8">
    <source>
        <dbReference type="Proteomes" id="UP001253439"/>
    </source>
</evidence>
<name>A0AAE4JGP5_9EURY</name>
<dbReference type="GO" id="GO:0005737">
    <property type="term" value="C:cytoplasm"/>
    <property type="evidence" value="ECO:0007669"/>
    <property type="project" value="UniProtKB-SubCell"/>
</dbReference>
<comment type="catalytic activity">
    <reaction evidence="6">
        <text>dCMP + ATP = dCDP + ADP</text>
        <dbReference type="Rhea" id="RHEA:25094"/>
        <dbReference type="ChEBI" id="CHEBI:30616"/>
        <dbReference type="ChEBI" id="CHEBI:57566"/>
        <dbReference type="ChEBI" id="CHEBI:58593"/>
        <dbReference type="ChEBI" id="CHEBI:456216"/>
        <dbReference type="EC" id="2.7.4.25"/>
    </reaction>
</comment>
<dbReference type="GO" id="GO:0016776">
    <property type="term" value="F:phosphotransferase activity, phosphate group as acceptor"/>
    <property type="evidence" value="ECO:0007669"/>
    <property type="project" value="InterPro"/>
</dbReference>